<organism evidence="2 3">
    <name type="scientific">Dyella choica</name>
    <dbReference type="NCBI Taxonomy" id="1927959"/>
    <lineage>
        <taxon>Bacteria</taxon>
        <taxon>Pseudomonadati</taxon>
        <taxon>Pseudomonadota</taxon>
        <taxon>Gammaproteobacteria</taxon>
        <taxon>Lysobacterales</taxon>
        <taxon>Rhodanobacteraceae</taxon>
        <taxon>Dyella</taxon>
    </lineage>
</organism>
<gene>
    <name evidence="2" type="ORF">EKH80_19000</name>
</gene>
<name>A0A3S0Q2S7_9GAMM</name>
<feature type="chain" id="PRO_5018706791" evidence="1">
    <location>
        <begin position="30"/>
        <end position="223"/>
    </location>
</feature>
<feature type="signal peptide" evidence="1">
    <location>
        <begin position="1"/>
        <end position="29"/>
    </location>
</feature>
<protein>
    <submittedName>
        <fullName evidence="2">Uncharacterized protein</fullName>
    </submittedName>
</protein>
<dbReference type="RefSeq" id="WP_126686368.1">
    <property type="nucleotide sequence ID" value="NZ_RYYV01000018.1"/>
</dbReference>
<accession>A0A3S0Q2S7</accession>
<evidence type="ECO:0000256" key="1">
    <source>
        <dbReference type="SAM" id="SignalP"/>
    </source>
</evidence>
<reference evidence="2 3" key="1">
    <citation type="submission" date="2018-12" db="EMBL/GenBank/DDBJ databases">
        <title>Dyella dinghuensis sp. nov. DHOA06 and Dyella choica sp. nov. 4M-K27, isolated from forest soil.</title>
        <authorList>
            <person name="Qiu L.-H."/>
            <person name="Gao Z.-H."/>
        </authorList>
    </citation>
    <scope>NUCLEOTIDE SEQUENCE [LARGE SCALE GENOMIC DNA]</scope>
    <source>
        <strain evidence="2 3">4M-K27</strain>
    </source>
</reference>
<proteinExistence type="predicted"/>
<dbReference type="EMBL" id="RYYV01000018">
    <property type="protein sequence ID" value="RUL71474.1"/>
    <property type="molecule type" value="Genomic_DNA"/>
</dbReference>
<comment type="caution">
    <text evidence="2">The sequence shown here is derived from an EMBL/GenBank/DDBJ whole genome shotgun (WGS) entry which is preliminary data.</text>
</comment>
<dbReference type="Proteomes" id="UP000274358">
    <property type="component" value="Unassembled WGS sequence"/>
</dbReference>
<evidence type="ECO:0000313" key="3">
    <source>
        <dbReference type="Proteomes" id="UP000274358"/>
    </source>
</evidence>
<dbReference type="OrthoDB" id="8481488at2"/>
<sequence length="223" mass="23942">MQPKNVAPFKSTCLALTAMLSLHCVDVMAMTYHDNKVTFSAITQPGISLSVGSHYEVEDFSVTSGQDPNGKIYKGLYNDLVPGESRPEEGPMIPTLSTTFSVGRKGSSQVAAWFNDKIHANQNTFGHGADQLNFAFIGTLTLQLQQGTFTLPGIALAQGHAGATNNWWFGGQTCTYLDGSILGYDHTSVKCVATNADGSKWTITFLRGANDVSEVEITKVTPA</sequence>
<evidence type="ECO:0000313" key="2">
    <source>
        <dbReference type="EMBL" id="RUL71474.1"/>
    </source>
</evidence>
<dbReference type="AlphaFoldDB" id="A0A3S0Q2S7"/>
<keyword evidence="3" id="KW-1185">Reference proteome</keyword>
<keyword evidence="1" id="KW-0732">Signal</keyword>